<feature type="region of interest" description="Disordered" evidence="5">
    <location>
        <begin position="1"/>
        <end position="39"/>
    </location>
</feature>
<evidence type="ECO:0000256" key="5">
    <source>
        <dbReference type="SAM" id="MobiDB-lite"/>
    </source>
</evidence>
<reference evidence="8" key="1">
    <citation type="journal article" date="2020" name="Cell">
        <title>Large-Scale Comparative Analyses of Tick Genomes Elucidate Their Genetic Diversity and Vector Capacities.</title>
        <authorList>
            <consortium name="Tick Genome and Microbiome Consortium (TIGMIC)"/>
            <person name="Jia N."/>
            <person name="Wang J."/>
            <person name="Shi W."/>
            <person name="Du L."/>
            <person name="Sun Y."/>
            <person name="Zhan W."/>
            <person name="Jiang J.F."/>
            <person name="Wang Q."/>
            <person name="Zhang B."/>
            <person name="Ji P."/>
            <person name="Bell-Sakyi L."/>
            <person name="Cui X.M."/>
            <person name="Yuan T.T."/>
            <person name="Jiang B.G."/>
            <person name="Yang W.F."/>
            <person name="Lam T.T."/>
            <person name="Chang Q.C."/>
            <person name="Ding S.J."/>
            <person name="Wang X.J."/>
            <person name="Zhu J.G."/>
            <person name="Ruan X.D."/>
            <person name="Zhao L."/>
            <person name="Wei J.T."/>
            <person name="Ye R.Z."/>
            <person name="Que T.C."/>
            <person name="Du C.H."/>
            <person name="Zhou Y.H."/>
            <person name="Cheng J.X."/>
            <person name="Dai P.F."/>
            <person name="Guo W.B."/>
            <person name="Han X.H."/>
            <person name="Huang E.J."/>
            <person name="Li L.F."/>
            <person name="Wei W."/>
            <person name="Gao Y.C."/>
            <person name="Liu J.Z."/>
            <person name="Shao H.Z."/>
            <person name="Wang X."/>
            <person name="Wang C.C."/>
            <person name="Yang T.C."/>
            <person name="Huo Q.B."/>
            <person name="Li W."/>
            <person name="Chen H.Y."/>
            <person name="Chen S.E."/>
            <person name="Zhou L.G."/>
            <person name="Ni X.B."/>
            <person name="Tian J.H."/>
            <person name="Sheng Y."/>
            <person name="Liu T."/>
            <person name="Pan Y.S."/>
            <person name="Xia L.Y."/>
            <person name="Li J."/>
            <person name="Zhao F."/>
            <person name="Cao W.C."/>
        </authorList>
    </citation>
    <scope>NUCLEOTIDE SEQUENCE</scope>
    <source>
        <strain evidence="8">Rsan-2018</strain>
    </source>
</reference>
<keyword evidence="4" id="KW-0238">DNA-binding</keyword>
<organism evidence="8 9">
    <name type="scientific">Rhipicephalus sanguineus</name>
    <name type="common">Brown dog tick</name>
    <name type="synonym">Ixodes sanguineus</name>
    <dbReference type="NCBI Taxonomy" id="34632"/>
    <lineage>
        <taxon>Eukaryota</taxon>
        <taxon>Metazoa</taxon>
        <taxon>Ecdysozoa</taxon>
        <taxon>Arthropoda</taxon>
        <taxon>Chelicerata</taxon>
        <taxon>Arachnida</taxon>
        <taxon>Acari</taxon>
        <taxon>Parasitiformes</taxon>
        <taxon>Ixodida</taxon>
        <taxon>Ixodoidea</taxon>
        <taxon>Ixodidae</taxon>
        <taxon>Rhipicephalinae</taxon>
        <taxon>Rhipicephalus</taxon>
        <taxon>Rhipicephalus</taxon>
    </lineage>
</organism>
<dbReference type="AlphaFoldDB" id="A0A9D4SNW9"/>
<evidence type="ECO:0000256" key="1">
    <source>
        <dbReference type="ARBA" id="ARBA00022723"/>
    </source>
</evidence>
<feature type="compositionally biased region" description="Polar residues" evidence="5">
    <location>
        <begin position="29"/>
        <end position="38"/>
    </location>
</feature>
<dbReference type="SUPFAM" id="SSF57716">
    <property type="entry name" value="Glucocorticoid receptor-like (DNA-binding domain)"/>
    <property type="match status" value="1"/>
</dbReference>
<evidence type="ECO:0000256" key="3">
    <source>
        <dbReference type="ARBA" id="ARBA00022833"/>
    </source>
</evidence>
<dbReference type="Pfam" id="PF05485">
    <property type="entry name" value="THAP"/>
    <property type="match status" value="1"/>
</dbReference>
<evidence type="ECO:0000313" key="9">
    <source>
        <dbReference type="Proteomes" id="UP000821837"/>
    </source>
</evidence>
<keyword evidence="6" id="KW-1133">Transmembrane helix</keyword>
<accession>A0A9D4SNW9</accession>
<dbReference type="InterPro" id="IPR006612">
    <property type="entry name" value="THAP_Znf"/>
</dbReference>
<dbReference type="EMBL" id="JABSTV010001254">
    <property type="protein sequence ID" value="KAH7939219.1"/>
    <property type="molecule type" value="Genomic_DNA"/>
</dbReference>
<keyword evidence="9" id="KW-1185">Reference proteome</keyword>
<keyword evidence="6" id="KW-0472">Membrane</keyword>
<keyword evidence="3" id="KW-0862">Zinc</keyword>
<dbReference type="VEuPathDB" id="VectorBase:RSAN_055264"/>
<evidence type="ECO:0000313" key="8">
    <source>
        <dbReference type="EMBL" id="KAH7939219.1"/>
    </source>
</evidence>
<keyword evidence="2" id="KW-0863">Zinc-finger</keyword>
<gene>
    <name evidence="8" type="ORF">HPB52_008766</name>
</gene>
<reference evidence="8" key="2">
    <citation type="submission" date="2021-09" db="EMBL/GenBank/DDBJ databases">
        <authorList>
            <person name="Jia N."/>
            <person name="Wang J."/>
            <person name="Shi W."/>
            <person name="Du L."/>
            <person name="Sun Y."/>
            <person name="Zhan W."/>
            <person name="Jiang J."/>
            <person name="Wang Q."/>
            <person name="Zhang B."/>
            <person name="Ji P."/>
            <person name="Sakyi L.B."/>
            <person name="Cui X."/>
            <person name="Yuan T."/>
            <person name="Jiang B."/>
            <person name="Yang W."/>
            <person name="Lam T.T.-Y."/>
            <person name="Chang Q."/>
            <person name="Ding S."/>
            <person name="Wang X."/>
            <person name="Zhu J."/>
            <person name="Ruan X."/>
            <person name="Zhao L."/>
            <person name="Wei J."/>
            <person name="Que T."/>
            <person name="Du C."/>
            <person name="Cheng J."/>
            <person name="Dai P."/>
            <person name="Han X."/>
            <person name="Huang E."/>
            <person name="Gao Y."/>
            <person name="Liu J."/>
            <person name="Shao H."/>
            <person name="Ye R."/>
            <person name="Li L."/>
            <person name="Wei W."/>
            <person name="Wang X."/>
            <person name="Wang C."/>
            <person name="Huo Q."/>
            <person name="Li W."/>
            <person name="Guo W."/>
            <person name="Chen H."/>
            <person name="Chen S."/>
            <person name="Zhou L."/>
            <person name="Zhou L."/>
            <person name="Ni X."/>
            <person name="Tian J."/>
            <person name="Zhou Y."/>
            <person name="Sheng Y."/>
            <person name="Liu T."/>
            <person name="Pan Y."/>
            <person name="Xia L."/>
            <person name="Li J."/>
            <person name="Zhao F."/>
            <person name="Cao W."/>
        </authorList>
    </citation>
    <scope>NUCLEOTIDE SEQUENCE</scope>
    <source>
        <strain evidence="8">Rsan-2018</strain>
        <tissue evidence="8">Larvae</tissue>
    </source>
</reference>
<proteinExistence type="predicted"/>
<evidence type="ECO:0000256" key="6">
    <source>
        <dbReference type="SAM" id="Phobius"/>
    </source>
</evidence>
<keyword evidence="6" id="KW-0812">Transmembrane</keyword>
<dbReference type="GO" id="GO:0008270">
    <property type="term" value="F:zinc ion binding"/>
    <property type="evidence" value="ECO:0007669"/>
    <property type="project" value="UniProtKB-KW"/>
</dbReference>
<evidence type="ECO:0000256" key="2">
    <source>
        <dbReference type="ARBA" id="ARBA00022771"/>
    </source>
</evidence>
<protein>
    <recommendedName>
        <fullName evidence="7">THAP-type domain-containing protein</fullName>
    </recommendedName>
</protein>
<dbReference type="GO" id="GO:0003677">
    <property type="term" value="F:DNA binding"/>
    <property type="evidence" value="ECO:0007669"/>
    <property type="project" value="UniProtKB-KW"/>
</dbReference>
<sequence length="177" mass="19374">MTVHITATGGEEDETQTMAKASPGLRTPSAHSLTSSNLARPEQTKRFHACDVEGASRRLPLCARSNGARCMTEHASAPRGLSLVRSAALAVVCVIVLLGSLYVYICRDFCVSRVCGTMGRCCVPMCRGNYDGGAKVRLFSFLSDPKRRAEWQRAVRRDDVDVAQLKDPKQEATNRWG</sequence>
<comment type="caution">
    <text evidence="8">The sequence shown here is derived from an EMBL/GenBank/DDBJ whole genome shotgun (WGS) entry which is preliminary data.</text>
</comment>
<feature type="domain" description="THAP-type" evidence="7">
    <location>
        <begin position="121"/>
        <end position="161"/>
    </location>
</feature>
<keyword evidence="1" id="KW-0479">Metal-binding</keyword>
<name>A0A9D4SNW9_RHISA</name>
<dbReference type="Proteomes" id="UP000821837">
    <property type="component" value="Chromosome 8"/>
</dbReference>
<evidence type="ECO:0000259" key="7">
    <source>
        <dbReference type="Pfam" id="PF05485"/>
    </source>
</evidence>
<feature type="transmembrane region" description="Helical" evidence="6">
    <location>
        <begin position="87"/>
        <end position="105"/>
    </location>
</feature>
<evidence type="ECO:0000256" key="4">
    <source>
        <dbReference type="ARBA" id="ARBA00023125"/>
    </source>
</evidence>